<reference evidence="1 2" key="1">
    <citation type="submission" date="2018-04" db="EMBL/GenBank/DDBJ databases">
        <title>Novel actinobacteria from marine sediment.</title>
        <authorList>
            <person name="Ng Z.Y."/>
            <person name="Tan G.Y.A."/>
        </authorList>
    </citation>
    <scope>NUCLEOTIDE SEQUENCE [LARGE SCALE GENOMIC DNA]</scope>
    <source>
        <strain evidence="1 2">TPS81</strain>
    </source>
</reference>
<comment type="caution">
    <text evidence="1">The sequence shown here is derived from an EMBL/GenBank/DDBJ whole genome shotgun (WGS) entry which is preliminary data.</text>
</comment>
<name>A0A368T813_9ACTN</name>
<proteinExistence type="predicted"/>
<sequence>MSTRVEGAWETSVPRTKVSDNAARIALRDSSGATDGPVSLRVVTPDGDEYTASTTLAGTDWSELVFPNHFDDGPQTLPDGTYTVVWSSGEAGDGPFISCDGFRVEA</sequence>
<dbReference type="RefSeq" id="WP_114433212.1">
    <property type="nucleotide sequence ID" value="NZ_QEIN01000039.1"/>
</dbReference>
<dbReference type="EMBL" id="QEIN01000039">
    <property type="protein sequence ID" value="RCV60432.1"/>
    <property type="molecule type" value="Genomic_DNA"/>
</dbReference>
<organism evidence="1 2">
    <name type="scientific">Marinitenerispora sediminis</name>
    <dbReference type="NCBI Taxonomy" id="1931232"/>
    <lineage>
        <taxon>Bacteria</taxon>
        <taxon>Bacillati</taxon>
        <taxon>Actinomycetota</taxon>
        <taxon>Actinomycetes</taxon>
        <taxon>Streptosporangiales</taxon>
        <taxon>Nocardiopsidaceae</taxon>
        <taxon>Marinitenerispora</taxon>
    </lineage>
</organism>
<dbReference type="OrthoDB" id="3428316at2"/>
<evidence type="ECO:0000313" key="1">
    <source>
        <dbReference type="EMBL" id="RCV60432.1"/>
    </source>
</evidence>
<keyword evidence="2" id="KW-1185">Reference proteome</keyword>
<gene>
    <name evidence="1" type="ORF">DEF24_07055</name>
</gene>
<evidence type="ECO:0000313" key="2">
    <source>
        <dbReference type="Proteomes" id="UP000253318"/>
    </source>
</evidence>
<accession>A0A368T813</accession>
<protein>
    <submittedName>
        <fullName evidence="1">Uncharacterized protein</fullName>
    </submittedName>
</protein>
<dbReference type="AlphaFoldDB" id="A0A368T813"/>
<dbReference type="Proteomes" id="UP000253318">
    <property type="component" value="Unassembled WGS sequence"/>
</dbReference>